<evidence type="ECO:0000313" key="2">
    <source>
        <dbReference type="EMBL" id="NJQ08222.1"/>
    </source>
</evidence>
<name>A0A7X6D4W0_9ACTN</name>
<dbReference type="PRINTS" id="PR00111">
    <property type="entry name" value="ABHYDROLASE"/>
</dbReference>
<dbReference type="EMBL" id="JAAVJD010000262">
    <property type="protein sequence ID" value="NJQ08222.1"/>
    <property type="molecule type" value="Genomic_DNA"/>
</dbReference>
<dbReference type="Gene3D" id="3.40.50.1820">
    <property type="entry name" value="alpha/beta hydrolase"/>
    <property type="match status" value="1"/>
</dbReference>
<reference evidence="2 3" key="1">
    <citation type="submission" date="2020-03" db="EMBL/GenBank/DDBJ databases">
        <title>Draft genome of Streptomyces sp. ventii, isolated from the Axial Seamount in the Pacific Ocean, and resequencing of the two type strains Streptomyces lonarensis strain NCL 716 and Streptomyces bohaiensis strain 11A07.</title>
        <authorList>
            <person name="Loughran R.M."/>
            <person name="Pfannmuller K.M."/>
            <person name="Wasson B.J."/>
            <person name="Deadmond M.C."/>
            <person name="Paddock B.E."/>
            <person name="Koyack M.J."/>
            <person name="Gallegos D.A."/>
            <person name="Mitchell E.A."/>
            <person name="Ushijima B."/>
            <person name="Saw J.H."/>
            <person name="Mcphail K.L."/>
            <person name="Videau P."/>
        </authorList>
    </citation>
    <scope>NUCLEOTIDE SEQUENCE [LARGE SCALE GENOMIC DNA]</scope>
    <source>
        <strain evidence="2 3">NCL716</strain>
    </source>
</reference>
<dbReference type="InterPro" id="IPR050266">
    <property type="entry name" value="AB_hydrolase_sf"/>
</dbReference>
<proteinExistence type="predicted"/>
<accession>A0A7X6D4W0</accession>
<dbReference type="SUPFAM" id="SSF53474">
    <property type="entry name" value="alpha/beta-Hydrolases"/>
    <property type="match status" value="1"/>
</dbReference>
<dbReference type="PANTHER" id="PTHR43798">
    <property type="entry name" value="MONOACYLGLYCEROL LIPASE"/>
    <property type="match status" value="1"/>
</dbReference>
<dbReference type="InterPro" id="IPR000073">
    <property type="entry name" value="AB_hydrolase_1"/>
</dbReference>
<gene>
    <name evidence="2" type="ORF">HCN56_22210</name>
</gene>
<dbReference type="RefSeq" id="WP_167973916.1">
    <property type="nucleotide sequence ID" value="NZ_BHZG01000347.1"/>
</dbReference>
<feature type="domain" description="AB hydrolase-1" evidence="1">
    <location>
        <begin position="54"/>
        <end position="274"/>
    </location>
</feature>
<sequence length="283" mass="31035">MNEIYRTEAGGEEVRRRYRSALDAWPVPSERLTVPTSLGDTFVLAAGPEEAPPVVLLHGACSNALTWQGAAPAWNRQLRTYAVDLPGEPGLSTPARPALDSDAPARWLTEVLDGLGLDTPALVGASLGGWTALDFAIRHPDRVSRLALLAPGGVGPARFAWLLRWAMLRPFGEWGRRRSAADVAGLDPVHDREVLDELSFVMSEFKPRTEKLPIFADELLTRLEMPSLVLCGARDAMFDSLETARRFRKRVPRAEVVVLPHAGHAVLDQADAVRRFLTGPVRV</sequence>
<dbReference type="Pfam" id="PF12697">
    <property type="entry name" value="Abhydrolase_6"/>
    <property type="match status" value="1"/>
</dbReference>
<evidence type="ECO:0000313" key="3">
    <source>
        <dbReference type="Proteomes" id="UP000578686"/>
    </source>
</evidence>
<dbReference type="GO" id="GO:0016020">
    <property type="term" value="C:membrane"/>
    <property type="evidence" value="ECO:0007669"/>
    <property type="project" value="TreeGrafter"/>
</dbReference>
<dbReference type="Proteomes" id="UP000578686">
    <property type="component" value="Unassembled WGS sequence"/>
</dbReference>
<comment type="caution">
    <text evidence="2">The sequence shown here is derived from an EMBL/GenBank/DDBJ whole genome shotgun (WGS) entry which is preliminary data.</text>
</comment>
<dbReference type="AlphaFoldDB" id="A0A7X6D4W0"/>
<keyword evidence="2" id="KW-0378">Hydrolase</keyword>
<evidence type="ECO:0000259" key="1">
    <source>
        <dbReference type="Pfam" id="PF12697"/>
    </source>
</evidence>
<organism evidence="2 3">
    <name type="scientific">Streptomyces lonarensis</name>
    <dbReference type="NCBI Taxonomy" id="700599"/>
    <lineage>
        <taxon>Bacteria</taxon>
        <taxon>Bacillati</taxon>
        <taxon>Actinomycetota</taxon>
        <taxon>Actinomycetes</taxon>
        <taxon>Kitasatosporales</taxon>
        <taxon>Streptomycetaceae</taxon>
        <taxon>Streptomyces</taxon>
    </lineage>
</organism>
<dbReference type="PANTHER" id="PTHR43798:SF33">
    <property type="entry name" value="HYDROLASE, PUTATIVE (AFU_ORTHOLOGUE AFUA_2G14860)-RELATED"/>
    <property type="match status" value="1"/>
</dbReference>
<protein>
    <submittedName>
        <fullName evidence="2">Alpha/beta hydrolase</fullName>
    </submittedName>
</protein>
<keyword evidence="3" id="KW-1185">Reference proteome</keyword>
<dbReference type="GO" id="GO:0016787">
    <property type="term" value="F:hydrolase activity"/>
    <property type="evidence" value="ECO:0007669"/>
    <property type="project" value="UniProtKB-KW"/>
</dbReference>
<dbReference type="InterPro" id="IPR029058">
    <property type="entry name" value="AB_hydrolase_fold"/>
</dbReference>